<dbReference type="EMBL" id="DXEZ01000238">
    <property type="protein sequence ID" value="HIX55090.1"/>
    <property type="molecule type" value="Genomic_DNA"/>
</dbReference>
<evidence type="ECO:0000313" key="4">
    <source>
        <dbReference type="Proteomes" id="UP000824156"/>
    </source>
</evidence>
<gene>
    <name evidence="3" type="primary">nagB</name>
    <name evidence="3" type="ORF">H9853_08690</name>
</gene>
<sequence length="256" mass="28042">MSSNHSEINVLEFENQSLGDRHIATEIADLLKQKQAEGKMAVLGLATGSSVLGVYKELIRMHKEEGLSFKNAITFNLDEYYPISKDHKQSYHTYMSEKLFSHVDILPENAHLPDGTKTDKNKEVLCKEYEDKIAQAGGIDLQLLGIGRNGHIGFNEPGSSIESETRLIELDSVTRNDAAPAFGGLENTPTHAITMGVASILRAKKIILMAWSTNKASIISKVIKSDPTSDIPATFLKTVANVTFVLDKEAASEIGK</sequence>
<keyword evidence="3" id="KW-0378">Hydrolase</keyword>
<dbReference type="Proteomes" id="UP000824156">
    <property type="component" value="Unassembled WGS sequence"/>
</dbReference>
<comment type="caution">
    <text evidence="3">The sequence shown here is derived from an EMBL/GenBank/DDBJ whole genome shotgun (WGS) entry which is preliminary data.</text>
</comment>
<dbReference type="GO" id="GO:0006046">
    <property type="term" value="P:N-acetylglucosamine catabolic process"/>
    <property type="evidence" value="ECO:0007669"/>
    <property type="project" value="UniProtKB-UniRule"/>
</dbReference>
<evidence type="ECO:0000313" key="3">
    <source>
        <dbReference type="EMBL" id="HIX55090.1"/>
    </source>
</evidence>
<name>A0A9D2AZ21_9SPHI</name>
<protein>
    <recommendedName>
        <fullName evidence="1">Glucosamine-6-phosphate deaminase</fullName>
        <ecNumber evidence="1">3.5.99.6</ecNumber>
    </recommendedName>
</protein>
<dbReference type="PANTHER" id="PTHR42892">
    <property type="entry name" value="GLUCOSAMINE-6-PHOSPHATE DEAMINASE-LIKE PROTEIN BT_0258-RELATED"/>
    <property type="match status" value="1"/>
</dbReference>
<dbReference type="PANTHER" id="PTHR42892:SF1">
    <property type="entry name" value="GLUCOSAMINE-6-PHOSPHATE ISOMERASE"/>
    <property type="match status" value="1"/>
</dbReference>
<dbReference type="GO" id="GO:0005975">
    <property type="term" value="P:carbohydrate metabolic process"/>
    <property type="evidence" value="ECO:0007669"/>
    <property type="project" value="InterPro"/>
</dbReference>
<dbReference type="NCBIfam" id="TIGR00502">
    <property type="entry name" value="nagB"/>
    <property type="match status" value="1"/>
</dbReference>
<dbReference type="InterPro" id="IPR037171">
    <property type="entry name" value="NagB/RpiA_transferase-like"/>
</dbReference>
<feature type="domain" description="Glucosamine/galactosamine-6-phosphate isomerase" evidence="2">
    <location>
        <begin position="22"/>
        <end position="238"/>
    </location>
</feature>
<evidence type="ECO:0000259" key="2">
    <source>
        <dbReference type="Pfam" id="PF01182"/>
    </source>
</evidence>
<dbReference type="InterPro" id="IPR018321">
    <property type="entry name" value="Glucosamine6P_isomerase_CS"/>
</dbReference>
<dbReference type="InterPro" id="IPR004547">
    <property type="entry name" value="Glucosamine6P_isomerase"/>
</dbReference>
<reference evidence="3" key="2">
    <citation type="submission" date="2021-04" db="EMBL/GenBank/DDBJ databases">
        <authorList>
            <person name="Gilroy R."/>
        </authorList>
    </citation>
    <scope>NUCLEOTIDE SEQUENCE</scope>
    <source>
        <strain evidence="3">1719</strain>
    </source>
</reference>
<accession>A0A9D2AZ21</accession>
<dbReference type="AlphaFoldDB" id="A0A9D2AZ21"/>
<dbReference type="CDD" id="cd01399">
    <property type="entry name" value="GlcN6P_deaminase"/>
    <property type="match status" value="1"/>
</dbReference>
<reference evidence="3" key="1">
    <citation type="journal article" date="2021" name="PeerJ">
        <title>Extensive microbial diversity within the chicken gut microbiome revealed by metagenomics and culture.</title>
        <authorList>
            <person name="Gilroy R."/>
            <person name="Ravi A."/>
            <person name="Getino M."/>
            <person name="Pursley I."/>
            <person name="Horton D.L."/>
            <person name="Alikhan N.F."/>
            <person name="Baker D."/>
            <person name="Gharbi K."/>
            <person name="Hall N."/>
            <person name="Watson M."/>
            <person name="Adriaenssens E.M."/>
            <person name="Foster-Nyarko E."/>
            <person name="Jarju S."/>
            <person name="Secka A."/>
            <person name="Antonio M."/>
            <person name="Oren A."/>
            <person name="Chaudhuri R.R."/>
            <person name="La Ragione R."/>
            <person name="Hildebrand F."/>
            <person name="Pallen M.J."/>
        </authorList>
    </citation>
    <scope>NUCLEOTIDE SEQUENCE</scope>
    <source>
        <strain evidence="3">1719</strain>
    </source>
</reference>
<dbReference type="InterPro" id="IPR052960">
    <property type="entry name" value="GlcN6P_deaminase-like"/>
</dbReference>
<dbReference type="GO" id="GO:0004342">
    <property type="term" value="F:glucosamine-6-phosphate deaminase activity"/>
    <property type="evidence" value="ECO:0007669"/>
    <property type="project" value="UniProtKB-UniRule"/>
</dbReference>
<dbReference type="Gene3D" id="3.40.50.1360">
    <property type="match status" value="1"/>
</dbReference>
<dbReference type="EC" id="3.5.99.6" evidence="1"/>
<organism evidence="3 4">
    <name type="scientific">Candidatus Sphingobacterium stercoripullorum</name>
    <dbReference type="NCBI Taxonomy" id="2838759"/>
    <lineage>
        <taxon>Bacteria</taxon>
        <taxon>Pseudomonadati</taxon>
        <taxon>Bacteroidota</taxon>
        <taxon>Sphingobacteriia</taxon>
        <taxon>Sphingobacteriales</taxon>
        <taxon>Sphingobacteriaceae</taxon>
        <taxon>Sphingobacterium</taxon>
    </lineage>
</organism>
<dbReference type="SUPFAM" id="SSF100950">
    <property type="entry name" value="NagB/RpiA/CoA transferase-like"/>
    <property type="match status" value="1"/>
</dbReference>
<dbReference type="PROSITE" id="PS01161">
    <property type="entry name" value="GLC_GALNAC_ISOMERASE"/>
    <property type="match status" value="1"/>
</dbReference>
<dbReference type="InterPro" id="IPR006148">
    <property type="entry name" value="Glc/Gal-6P_isomerase"/>
</dbReference>
<evidence type="ECO:0000256" key="1">
    <source>
        <dbReference type="NCBIfam" id="TIGR00502"/>
    </source>
</evidence>
<proteinExistence type="predicted"/>
<dbReference type="Pfam" id="PF01182">
    <property type="entry name" value="Glucosamine_iso"/>
    <property type="match status" value="1"/>
</dbReference>